<organism evidence="13 14">
    <name type="scientific">Linum tenue</name>
    <dbReference type="NCBI Taxonomy" id="586396"/>
    <lineage>
        <taxon>Eukaryota</taxon>
        <taxon>Viridiplantae</taxon>
        <taxon>Streptophyta</taxon>
        <taxon>Embryophyta</taxon>
        <taxon>Tracheophyta</taxon>
        <taxon>Spermatophyta</taxon>
        <taxon>Magnoliopsida</taxon>
        <taxon>eudicotyledons</taxon>
        <taxon>Gunneridae</taxon>
        <taxon>Pentapetalae</taxon>
        <taxon>rosids</taxon>
        <taxon>fabids</taxon>
        <taxon>Malpighiales</taxon>
        <taxon>Linaceae</taxon>
        <taxon>Linum</taxon>
    </lineage>
</organism>
<dbReference type="InterPro" id="IPR036915">
    <property type="entry name" value="Cyclin-like_sf"/>
</dbReference>
<dbReference type="SMART" id="SM01332">
    <property type="entry name" value="Cyclin_C"/>
    <property type="match status" value="1"/>
</dbReference>
<feature type="domain" description="Cyclin-like" evidence="11">
    <location>
        <begin position="270"/>
        <end position="354"/>
    </location>
</feature>
<dbReference type="InterPro" id="IPR006671">
    <property type="entry name" value="Cyclin_N"/>
</dbReference>
<comment type="function">
    <text evidence="1">Essential for the control of the cell cycle at the G2/M (mitosis) transition.</text>
</comment>
<reference evidence="13" key="1">
    <citation type="submission" date="2022-08" db="EMBL/GenBank/DDBJ databases">
        <authorList>
            <person name="Gutierrez-Valencia J."/>
        </authorList>
    </citation>
    <scope>NUCLEOTIDE SEQUENCE</scope>
</reference>
<keyword evidence="10" id="KW-1133">Transmembrane helix</keyword>
<dbReference type="FunFam" id="1.10.472.10:FF:000001">
    <property type="entry name" value="G2/mitotic-specific cyclin"/>
    <property type="match status" value="1"/>
</dbReference>
<evidence type="ECO:0000256" key="1">
    <source>
        <dbReference type="ARBA" id="ARBA00003222"/>
    </source>
</evidence>
<evidence type="ECO:0000259" key="11">
    <source>
        <dbReference type="SMART" id="SM00385"/>
    </source>
</evidence>
<feature type="transmembrane region" description="Helical" evidence="10">
    <location>
        <begin position="298"/>
        <end position="320"/>
    </location>
</feature>
<dbReference type="Gene3D" id="1.10.472.10">
    <property type="entry name" value="Cyclin-like"/>
    <property type="match status" value="2"/>
</dbReference>
<comment type="caution">
    <text evidence="13">The sequence shown here is derived from an EMBL/GenBank/DDBJ whole genome shotgun (WGS) entry which is preliminary data.</text>
</comment>
<feature type="domain" description="Cyclin C-terminal" evidence="12">
    <location>
        <begin position="266"/>
        <end position="387"/>
    </location>
</feature>
<dbReference type="SMART" id="SM00385">
    <property type="entry name" value="CYCLIN"/>
    <property type="match status" value="2"/>
</dbReference>
<comment type="similarity">
    <text evidence="2">Belongs to the cyclin family. Cyclin AB subfamily.</text>
</comment>
<evidence type="ECO:0000256" key="9">
    <source>
        <dbReference type="RuleBase" id="RU000383"/>
    </source>
</evidence>
<dbReference type="GO" id="GO:0010332">
    <property type="term" value="P:response to gamma radiation"/>
    <property type="evidence" value="ECO:0007669"/>
    <property type="project" value="UniProtKB-ARBA"/>
</dbReference>
<dbReference type="Pfam" id="PF00134">
    <property type="entry name" value="Cyclin_N"/>
    <property type="match status" value="1"/>
</dbReference>
<sequence length="396" mass="44673">MKQRNARNRRVLQDIGNLVIDGGDQGKKVCKKSFFFIYATSDQLPRAAGAATKKEAEKKQPPPHEVIVISSDDESEKKPAAKPVTKRVTTRKDVKTVTAILTARSKAACGIKNRPQNLVADIDTADVNNHLAVVEYVDDLYNYYKLAEVDSIVHDYMDTQPEINAKMRSILVDWLIEVHRKFELMPETLYLTLNIVDRFLAVKVVARRELQLVGMSAMLIACKYEEIWAPQVEDFVCISDKAYNGAQVLLMEKVILQRLEWYLTVPTPYVFLVRYIKASLPLDTMTEQMSFYLAELGLVHYSVAVFYSPSVIAASAVYAARCTLNKTPFWDETLKHHTGYKEEQLLQCAKNLAKLHSAAAGECKQLQAVQNKFKEAGRGRVALFPPAKVLIDQALD</sequence>
<evidence type="ECO:0000313" key="14">
    <source>
        <dbReference type="Proteomes" id="UP001154282"/>
    </source>
</evidence>
<evidence type="ECO:0000256" key="6">
    <source>
        <dbReference type="ARBA" id="ARBA00023127"/>
    </source>
</evidence>
<evidence type="ECO:0000256" key="3">
    <source>
        <dbReference type="ARBA" id="ARBA00011177"/>
    </source>
</evidence>
<dbReference type="InterPro" id="IPR013763">
    <property type="entry name" value="Cyclin-like_dom"/>
</dbReference>
<evidence type="ECO:0000256" key="5">
    <source>
        <dbReference type="ARBA" id="ARBA00022776"/>
    </source>
</evidence>
<evidence type="ECO:0000313" key="13">
    <source>
        <dbReference type="EMBL" id="CAI0542045.1"/>
    </source>
</evidence>
<dbReference type="GO" id="GO:0016538">
    <property type="term" value="F:cyclin-dependent protein serine/threonine kinase regulator activity"/>
    <property type="evidence" value="ECO:0007669"/>
    <property type="project" value="InterPro"/>
</dbReference>
<keyword evidence="6 9" id="KW-0195">Cyclin</keyword>
<dbReference type="PIRSF" id="PIRSF001771">
    <property type="entry name" value="Cyclin_A_B_D_E"/>
    <property type="match status" value="1"/>
</dbReference>
<dbReference type="Proteomes" id="UP001154282">
    <property type="component" value="Unassembled WGS sequence"/>
</dbReference>
<proteinExistence type="inferred from homology"/>
<dbReference type="GO" id="GO:0051301">
    <property type="term" value="P:cell division"/>
    <property type="evidence" value="ECO:0007669"/>
    <property type="project" value="UniProtKB-KW"/>
</dbReference>
<feature type="domain" description="Cyclin-like" evidence="11">
    <location>
        <begin position="173"/>
        <end position="257"/>
    </location>
</feature>
<dbReference type="InterPro" id="IPR039361">
    <property type="entry name" value="Cyclin"/>
</dbReference>
<gene>
    <name evidence="13" type="ORF">LITE_LOCUS42342</name>
</gene>
<comment type="subunit">
    <text evidence="3">Interacts with the CDC2 protein kinase to form a serine/threonine kinase holoenzyme complex also known as maturation promoting factor (MPF). The cyclin subunit imparts substrate specificity to the complex.</text>
</comment>
<dbReference type="EMBL" id="CAMGYJ010000009">
    <property type="protein sequence ID" value="CAI0542045.1"/>
    <property type="molecule type" value="Genomic_DNA"/>
</dbReference>
<dbReference type="PROSITE" id="PS00292">
    <property type="entry name" value="CYCLINS"/>
    <property type="match status" value="1"/>
</dbReference>
<keyword evidence="7" id="KW-0131">Cell cycle</keyword>
<dbReference type="PANTHER" id="PTHR10177">
    <property type="entry name" value="CYCLINS"/>
    <property type="match status" value="1"/>
</dbReference>
<accession>A0AAV0QAQ9</accession>
<dbReference type="CDD" id="cd20567">
    <property type="entry name" value="CYCLIN_AtCycB-like_rpt1"/>
    <property type="match status" value="1"/>
</dbReference>
<evidence type="ECO:0000256" key="8">
    <source>
        <dbReference type="ARBA" id="ARBA00032263"/>
    </source>
</evidence>
<evidence type="ECO:0000256" key="2">
    <source>
        <dbReference type="ARBA" id="ARBA00006955"/>
    </source>
</evidence>
<dbReference type="Pfam" id="PF02984">
    <property type="entry name" value="Cyclin_C"/>
    <property type="match status" value="1"/>
</dbReference>
<keyword evidence="14" id="KW-1185">Reference proteome</keyword>
<evidence type="ECO:0000256" key="4">
    <source>
        <dbReference type="ARBA" id="ARBA00022618"/>
    </source>
</evidence>
<keyword evidence="4" id="KW-0132">Cell division</keyword>
<name>A0AAV0QAQ9_9ROSI</name>
<keyword evidence="10" id="KW-0472">Membrane</keyword>
<dbReference type="InterPro" id="IPR048258">
    <property type="entry name" value="Cyclins_cyclin-box"/>
</dbReference>
<dbReference type="AlphaFoldDB" id="A0AAV0QAQ9"/>
<keyword evidence="10" id="KW-0812">Transmembrane</keyword>
<feature type="transmembrane region" description="Helical" evidence="10">
    <location>
        <begin position="259"/>
        <end position="278"/>
    </location>
</feature>
<keyword evidence="5" id="KW-0498">Mitosis</keyword>
<dbReference type="InterPro" id="IPR046965">
    <property type="entry name" value="Cyclin_A/B-like"/>
</dbReference>
<dbReference type="SUPFAM" id="SSF47954">
    <property type="entry name" value="Cyclin-like"/>
    <property type="match status" value="2"/>
</dbReference>
<evidence type="ECO:0000256" key="10">
    <source>
        <dbReference type="SAM" id="Phobius"/>
    </source>
</evidence>
<dbReference type="InterPro" id="IPR004367">
    <property type="entry name" value="Cyclin_C-dom"/>
</dbReference>
<protein>
    <recommendedName>
        <fullName evidence="8">B-like cyclin</fullName>
    </recommendedName>
</protein>
<dbReference type="GO" id="GO:0044772">
    <property type="term" value="P:mitotic cell cycle phase transition"/>
    <property type="evidence" value="ECO:0007669"/>
    <property type="project" value="InterPro"/>
</dbReference>
<evidence type="ECO:0000259" key="12">
    <source>
        <dbReference type="SMART" id="SM01332"/>
    </source>
</evidence>
<evidence type="ECO:0000256" key="7">
    <source>
        <dbReference type="ARBA" id="ARBA00023306"/>
    </source>
</evidence>
<dbReference type="FunFam" id="1.10.472.10:FF:000032">
    <property type="entry name" value="G2/mitotic-specific cyclin-1"/>
    <property type="match status" value="1"/>
</dbReference>